<dbReference type="PANTHER" id="PTHR11764:SF82">
    <property type="entry name" value="TERPENE CYCLASE_MUTASE FAMILY MEMBER"/>
    <property type="match status" value="1"/>
</dbReference>
<evidence type="ECO:0000259" key="2">
    <source>
        <dbReference type="Pfam" id="PF13243"/>
    </source>
</evidence>
<organism evidence="4 5">
    <name type="scientific">Neocallimastix californiae</name>
    <dbReference type="NCBI Taxonomy" id="1754190"/>
    <lineage>
        <taxon>Eukaryota</taxon>
        <taxon>Fungi</taxon>
        <taxon>Fungi incertae sedis</taxon>
        <taxon>Chytridiomycota</taxon>
        <taxon>Chytridiomycota incertae sedis</taxon>
        <taxon>Neocallimastigomycetes</taxon>
        <taxon>Neocallimastigales</taxon>
        <taxon>Neocallimastigaceae</taxon>
        <taxon>Neocallimastix</taxon>
    </lineage>
</organism>
<keyword evidence="4" id="KW-0808">Transferase</keyword>
<dbReference type="InterPro" id="IPR018333">
    <property type="entry name" value="Squalene_cyclase"/>
</dbReference>
<keyword evidence="5" id="KW-1185">Reference proteome</keyword>
<proteinExistence type="predicted"/>
<gene>
    <name evidence="4" type="ORF">LY90DRAFT_707726</name>
</gene>
<reference evidence="4 5" key="1">
    <citation type="submission" date="2016-08" db="EMBL/GenBank/DDBJ databases">
        <title>A Parts List for Fungal Cellulosomes Revealed by Comparative Genomics.</title>
        <authorList>
            <consortium name="DOE Joint Genome Institute"/>
            <person name="Haitjema C.H."/>
            <person name="Gilmore S.P."/>
            <person name="Henske J.K."/>
            <person name="Solomon K.V."/>
            <person name="De Groot R."/>
            <person name="Kuo A."/>
            <person name="Mondo S.J."/>
            <person name="Salamov A.A."/>
            <person name="Labutti K."/>
            <person name="Zhao Z."/>
            <person name="Chiniquy J."/>
            <person name="Barry K."/>
            <person name="Brewer H.M."/>
            <person name="Purvine S.O."/>
            <person name="Wright A.T."/>
            <person name="Boxma B."/>
            <person name="Van Alen T."/>
            <person name="Hackstein J.H."/>
            <person name="Baker S.E."/>
            <person name="Grigoriev I.V."/>
            <person name="O'Malley M.A."/>
        </authorList>
    </citation>
    <scope>NUCLEOTIDE SEQUENCE [LARGE SCALE GENOMIC DNA]</scope>
    <source>
        <strain evidence="4 5">G1</strain>
    </source>
</reference>
<dbReference type="AlphaFoldDB" id="A0A1Y2AE23"/>
<dbReference type="OrthoDB" id="21502at2759"/>
<dbReference type="InterPro" id="IPR032696">
    <property type="entry name" value="SQ_cyclase_C"/>
</dbReference>
<dbReference type="InterPro" id="IPR032697">
    <property type="entry name" value="SQ_cyclase_N"/>
</dbReference>
<dbReference type="GO" id="GO:0016866">
    <property type="term" value="F:intramolecular transferase activity"/>
    <property type="evidence" value="ECO:0007669"/>
    <property type="project" value="InterPro"/>
</dbReference>
<evidence type="ECO:0000256" key="1">
    <source>
        <dbReference type="ARBA" id="ARBA00022737"/>
    </source>
</evidence>
<dbReference type="EMBL" id="MCOG01000280">
    <property type="protein sequence ID" value="ORY20771.1"/>
    <property type="molecule type" value="Genomic_DNA"/>
</dbReference>
<evidence type="ECO:0000259" key="3">
    <source>
        <dbReference type="Pfam" id="PF13249"/>
    </source>
</evidence>
<dbReference type="Pfam" id="PF13249">
    <property type="entry name" value="SQHop_cyclase_N"/>
    <property type="match status" value="1"/>
</dbReference>
<sequence>MLYKKIGALTVTAIPILVLILGFILAQIDIERYNIGAAINIITKKPFPKEIPNPPSSKEFLVRQAPVIDQATFNQEDVSRTIKRAVNNVLKGFKNNEYFEFQSYLGTNFVAAYYVVQKFLNHKGTEFDPHTKLDEKILYKILSTTQYPDGSWANVVDGSVNFGDIDTTIYNYWALKVMGEPLDSPMMANARRFILSKGGLRRANCLTRYWQTFFGNIKWSENIYIPLFIFGDNLFSRLLNFEGRVAQWVYPHVLPITYSTYFQVQRDLGSRFDLLELYPENADKSFDDPIYAERPAAPLKYDVQKGEAEEAVVKVLKRMFKNQQPNGSFGGYTVSTLFGVIAYDDFLHRYPESQYIPEVKERIKKGYSFVEMMYFDNEAEYMGNLCNGRSWETILSGISLVEAGYEGPELVKAANYLARKQRVNGGIPYGVDFEYASDFDDTAETVIYWSAFKGNKDFEKRIDHANQLLFEIQNNDGGFAAFDRERQGFKPIEFVTAAFADAAEIWDPSCSDVTGHVLEGFGESGYNYTHPVVKKGIEYLINTQKPNGGWEARWGNNYIYAFGAVIPGLKKVGYDLNQPWIRKAVSWVLQHQNLDGGFGESPLSYKSDKWCGVGISTPSQTAWALLGLLEIKRADVMDVGNSVERAVQFLINEMDREGKWEDKSVVGTGHRGFLMMMYLTYPHTWPLIAMSRYQRYFGEGEIDLENASIPSEVPSNVLDKITASAEAVKPSSY</sequence>
<dbReference type="Proteomes" id="UP000193920">
    <property type="component" value="Unassembled WGS sequence"/>
</dbReference>
<evidence type="ECO:0000313" key="5">
    <source>
        <dbReference type="Proteomes" id="UP000193920"/>
    </source>
</evidence>
<dbReference type="GO" id="GO:0016740">
    <property type="term" value="F:transferase activity"/>
    <property type="evidence" value="ECO:0007669"/>
    <property type="project" value="UniProtKB-KW"/>
</dbReference>
<dbReference type="Gene3D" id="1.50.10.20">
    <property type="match status" value="2"/>
</dbReference>
<accession>A0A1Y2AE23</accession>
<dbReference type="GO" id="GO:0005811">
    <property type="term" value="C:lipid droplet"/>
    <property type="evidence" value="ECO:0007669"/>
    <property type="project" value="InterPro"/>
</dbReference>
<name>A0A1Y2AE23_9FUNG</name>
<comment type="caution">
    <text evidence="4">The sequence shown here is derived from an EMBL/GenBank/DDBJ whole genome shotgun (WGS) entry which is preliminary data.</text>
</comment>
<protein>
    <submittedName>
        <fullName evidence="4">Terpenoid cyclases/Protein prenyltransferase</fullName>
    </submittedName>
</protein>
<feature type="domain" description="Squalene cyclase N-terminal" evidence="3">
    <location>
        <begin position="82"/>
        <end position="287"/>
    </location>
</feature>
<dbReference type="Pfam" id="PF13243">
    <property type="entry name" value="SQHop_cyclase_C"/>
    <property type="match status" value="1"/>
</dbReference>
<dbReference type="GO" id="GO:0016104">
    <property type="term" value="P:triterpenoid biosynthetic process"/>
    <property type="evidence" value="ECO:0007669"/>
    <property type="project" value="InterPro"/>
</dbReference>
<feature type="domain" description="Squalene cyclase C-terminal" evidence="2">
    <location>
        <begin position="410"/>
        <end position="695"/>
    </location>
</feature>
<dbReference type="SUPFAM" id="SSF48239">
    <property type="entry name" value="Terpenoid cyclases/Protein prenyltransferases"/>
    <property type="match status" value="2"/>
</dbReference>
<dbReference type="PANTHER" id="PTHR11764">
    <property type="entry name" value="TERPENE CYCLASE/MUTASE FAMILY MEMBER"/>
    <property type="match status" value="1"/>
</dbReference>
<evidence type="ECO:0000313" key="4">
    <source>
        <dbReference type="EMBL" id="ORY20771.1"/>
    </source>
</evidence>
<dbReference type="STRING" id="1754190.A0A1Y2AE23"/>
<keyword evidence="1" id="KW-0677">Repeat</keyword>
<dbReference type="InterPro" id="IPR008930">
    <property type="entry name" value="Terpenoid_cyclase/PrenylTrfase"/>
</dbReference>